<name>A0A381VLS1_9ZZZZ</name>
<evidence type="ECO:0000313" key="5">
    <source>
        <dbReference type="EMBL" id="SVA41242.1"/>
    </source>
</evidence>
<accession>A0A381VLS1</accession>
<gene>
    <name evidence="5" type="ORF">METZ01_LOCUS94096</name>
</gene>
<evidence type="ECO:0000256" key="1">
    <source>
        <dbReference type="ARBA" id="ARBA00008361"/>
    </source>
</evidence>
<dbReference type="InterPro" id="IPR013216">
    <property type="entry name" value="Methyltransf_11"/>
</dbReference>
<dbReference type="SUPFAM" id="SSF53335">
    <property type="entry name" value="S-adenosyl-L-methionine-dependent methyltransferases"/>
    <property type="match status" value="1"/>
</dbReference>
<protein>
    <recommendedName>
        <fullName evidence="4">Methyltransferase type 11 domain-containing protein</fullName>
    </recommendedName>
</protein>
<organism evidence="5">
    <name type="scientific">marine metagenome</name>
    <dbReference type="NCBI Taxonomy" id="408172"/>
    <lineage>
        <taxon>unclassified sequences</taxon>
        <taxon>metagenomes</taxon>
        <taxon>ecological metagenomes</taxon>
    </lineage>
</organism>
<feature type="domain" description="Methyltransferase type 11" evidence="4">
    <location>
        <begin position="43"/>
        <end position="142"/>
    </location>
</feature>
<dbReference type="PANTHER" id="PTHR44942:SF4">
    <property type="entry name" value="METHYLTRANSFERASE TYPE 11 DOMAIN-CONTAINING PROTEIN"/>
    <property type="match status" value="1"/>
</dbReference>
<comment type="similarity">
    <text evidence="1">Belongs to the methyltransferase superfamily.</text>
</comment>
<dbReference type="GO" id="GO:0008757">
    <property type="term" value="F:S-adenosylmethionine-dependent methyltransferase activity"/>
    <property type="evidence" value="ECO:0007669"/>
    <property type="project" value="InterPro"/>
</dbReference>
<proteinExistence type="inferred from homology"/>
<evidence type="ECO:0000256" key="2">
    <source>
        <dbReference type="ARBA" id="ARBA00022603"/>
    </source>
</evidence>
<dbReference type="Pfam" id="PF08241">
    <property type="entry name" value="Methyltransf_11"/>
    <property type="match status" value="1"/>
</dbReference>
<keyword evidence="2" id="KW-0489">Methyltransferase</keyword>
<dbReference type="InterPro" id="IPR029063">
    <property type="entry name" value="SAM-dependent_MTases_sf"/>
</dbReference>
<dbReference type="Gene3D" id="3.40.50.150">
    <property type="entry name" value="Vaccinia Virus protein VP39"/>
    <property type="match status" value="1"/>
</dbReference>
<feature type="non-terminal residue" evidence="5">
    <location>
        <position position="1"/>
    </location>
</feature>
<dbReference type="PANTHER" id="PTHR44942">
    <property type="entry name" value="METHYLTRANSF_11 DOMAIN-CONTAINING PROTEIN"/>
    <property type="match status" value="1"/>
</dbReference>
<dbReference type="GO" id="GO:0032259">
    <property type="term" value="P:methylation"/>
    <property type="evidence" value="ECO:0007669"/>
    <property type="project" value="UniProtKB-KW"/>
</dbReference>
<dbReference type="EMBL" id="UINC01009191">
    <property type="protein sequence ID" value="SVA41242.1"/>
    <property type="molecule type" value="Genomic_DNA"/>
</dbReference>
<keyword evidence="3" id="KW-0808">Transferase</keyword>
<dbReference type="InterPro" id="IPR051052">
    <property type="entry name" value="Diverse_substrate_MTase"/>
</dbReference>
<dbReference type="CDD" id="cd02440">
    <property type="entry name" value="AdoMet_MTases"/>
    <property type="match status" value="1"/>
</dbReference>
<sequence>VEPHHDLIWDNETAEWYTEEYGDHFSTKLAVELAFFDKTDVVLDIGCGSGTSCRAVAEKVTRGQVIGIDPTSGMIRIAREKNADDPNSSIIKYMDGRAESIPLDDGSVTVAMAVNSFYHWNDMGKGLAEVLRILKNNGRFYIADEKLEKGHTHGDGPNSDPAHIKLLLLDSGFVDVSLSNHRHGDEEMYFFSMIKK</sequence>
<evidence type="ECO:0000256" key="3">
    <source>
        <dbReference type="ARBA" id="ARBA00022679"/>
    </source>
</evidence>
<dbReference type="AlphaFoldDB" id="A0A381VLS1"/>
<evidence type="ECO:0000259" key="4">
    <source>
        <dbReference type="Pfam" id="PF08241"/>
    </source>
</evidence>
<reference evidence="5" key="1">
    <citation type="submission" date="2018-05" db="EMBL/GenBank/DDBJ databases">
        <authorList>
            <person name="Lanie J.A."/>
            <person name="Ng W.-L."/>
            <person name="Kazmierczak K.M."/>
            <person name="Andrzejewski T.M."/>
            <person name="Davidsen T.M."/>
            <person name="Wayne K.J."/>
            <person name="Tettelin H."/>
            <person name="Glass J.I."/>
            <person name="Rusch D."/>
            <person name="Podicherti R."/>
            <person name="Tsui H.-C.T."/>
            <person name="Winkler M.E."/>
        </authorList>
    </citation>
    <scope>NUCLEOTIDE SEQUENCE</scope>
</reference>